<accession>A0A292Q0W3</accession>
<sequence length="133" mass="14259">MVPLLPQTLLFLLLLLLQSLTTPASALPRKARTNVGGGSRGAAPTSRTTAKVKSPGVIAGIALGSAALVVILLAVFIWRRKVWQDREDLEREERRSTPDDTASPMVVVAGRGGSLEDEEERGFVQKESVGRAI</sequence>
<evidence type="ECO:0000313" key="5">
    <source>
        <dbReference type="Proteomes" id="UP001412239"/>
    </source>
</evidence>
<feature type="signal peptide" evidence="3">
    <location>
        <begin position="1"/>
        <end position="26"/>
    </location>
</feature>
<evidence type="ECO:0008006" key="6">
    <source>
        <dbReference type="Google" id="ProtNLM"/>
    </source>
</evidence>
<evidence type="ECO:0000256" key="3">
    <source>
        <dbReference type="SAM" id="SignalP"/>
    </source>
</evidence>
<feature type="transmembrane region" description="Helical" evidence="2">
    <location>
        <begin position="57"/>
        <end position="78"/>
    </location>
</feature>
<dbReference type="AlphaFoldDB" id="A0A292Q0W3"/>
<feature type="region of interest" description="Disordered" evidence="1">
    <location>
        <begin position="29"/>
        <end position="49"/>
    </location>
</feature>
<evidence type="ECO:0000256" key="1">
    <source>
        <dbReference type="SAM" id="MobiDB-lite"/>
    </source>
</evidence>
<feature type="region of interest" description="Disordered" evidence="1">
    <location>
        <begin position="87"/>
        <end position="133"/>
    </location>
</feature>
<dbReference type="EMBL" id="LN890972">
    <property type="protein sequence ID" value="CUS13482.1"/>
    <property type="molecule type" value="Genomic_DNA"/>
</dbReference>
<dbReference type="Proteomes" id="UP001412239">
    <property type="component" value="Unassembled WGS sequence"/>
</dbReference>
<proteinExistence type="predicted"/>
<gene>
    <name evidence="4" type="ORF">GSTUAT00002420001</name>
</gene>
<organism evidence="4 5">
    <name type="scientific">Tuber aestivum</name>
    <name type="common">summer truffle</name>
    <dbReference type="NCBI Taxonomy" id="59557"/>
    <lineage>
        <taxon>Eukaryota</taxon>
        <taxon>Fungi</taxon>
        <taxon>Dikarya</taxon>
        <taxon>Ascomycota</taxon>
        <taxon>Pezizomycotina</taxon>
        <taxon>Pezizomycetes</taxon>
        <taxon>Pezizales</taxon>
        <taxon>Tuberaceae</taxon>
        <taxon>Tuber</taxon>
    </lineage>
</organism>
<keyword evidence="5" id="KW-1185">Reference proteome</keyword>
<reference evidence="4" key="1">
    <citation type="submission" date="2015-10" db="EMBL/GenBank/DDBJ databases">
        <authorList>
            <person name="Regsiter A."/>
            <person name="william w."/>
        </authorList>
    </citation>
    <scope>NUCLEOTIDE SEQUENCE</scope>
    <source>
        <strain evidence="4">Montdore</strain>
    </source>
</reference>
<evidence type="ECO:0000256" key="2">
    <source>
        <dbReference type="SAM" id="Phobius"/>
    </source>
</evidence>
<feature type="compositionally biased region" description="Basic and acidic residues" evidence="1">
    <location>
        <begin position="87"/>
        <end position="98"/>
    </location>
</feature>
<protein>
    <recommendedName>
        <fullName evidence="6">Mid2 domain-containing protein</fullName>
    </recommendedName>
</protein>
<keyword evidence="2" id="KW-0472">Membrane</keyword>
<keyword evidence="2" id="KW-0812">Transmembrane</keyword>
<feature type="chain" id="PRO_5013262576" description="Mid2 domain-containing protein" evidence="3">
    <location>
        <begin position="27"/>
        <end position="133"/>
    </location>
</feature>
<keyword evidence="2" id="KW-1133">Transmembrane helix</keyword>
<name>A0A292Q0W3_9PEZI</name>
<keyword evidence="3" id="KW-0732">Signal</keyword>
<evidence type="ECO:0000313" key="4">
    <source>
        <dbReference type="EMBL" id="CUS13482.1"/>
    </source>
</evidence>